<dbReference type="PANTHER" id="PTHR35324">
    <property type="entry name" value="BNAA08G03750D PROTEIN"/>
    <property type="match status" value="1"/>
</dbReference>
<evidence type="ECO:0000313" key="2">
    <source>
        <dbReference type="EMBL" id="KOM51551.1"/>
    </source>
</evidence>
<dbReference type="AlphaFoldDB" id="A0A0L9V8Z9"/>
<dbReference type="OMA" id="PIENCKN"/>
<gene>
    <name evidence="2" type="ORF">LR48_Vigan09g021000</name>
</gene>
<name>A0A0L9V8Z9_PHAAN</name>
<dbReference type="Gramene" id="KOM51551">
    <property type="protein sequence ID" value="KOM51551"/>
    <property type="gene ID" value="LR48_Vigan09g021000"/>
</dbReference>
<reference evidence="3" key="1">
    <citation type="journal article" date="2015" name="Proc. Natl. Acad. Sci. U.S.A.">
        <title>Genome sequencing of adzuki bean (Vigna angularis) provides insight into high starch and low fat accumulation and domestication.</title>
        <authorList>
            <person name="Yang K."/>
            <person name="Tian Z."/>
            <person name="Chen C."/>
            <person name="Luo L."/>
            <person name="Zhao B."/>
            <person name="Wang Z."/>
            <person name="Yu L."/>
            <person name="Li Y."/>
            <person name="Sun Y."/>
            <person name="Li W."/>
            <person name="Chen Y."/>
            <person name="Li Y."/>
            <person name="Zhang Y."/>
            <person name="Ai D."/>
            <person name="Zhao J."/>
            <person name="Shang C."/>
            <person name="Ma Y."/>
            <person name="Wu B."/>
            <person name="Wang M."/>
            <person name="Gao L."/>
            <person name="Sun D."/>
            <person name="Zhang P."/>
            <person name="Guo F."/>
            <person name="Wang W."/>
            <person name="Li Y."/>
            <person name="Wang J."/>
            <person name="Varshney R.K."/>
            <person name="Wang J."/>
            <person name="Ling H.Q."/>
            <person name="Wan P."/>
        </authorList>
    </citation>
    <scope>NUCLEOTIDE SEQUENCE</scope>
    <source>
        <strain evidence="3">cv. Jingnong 6</strain>
    </source>
</reference>
<proteinExistence type="predicted"/>
<protein>
    <submittedName>
        <fullName evidence="2">Uncharacterized protein</fullName>
    </submittedName>
</protein>
<feature type="region of interest" description="Disordered" evidence="1">
    <location>
        <begin position="1"/>
        <end position="34"/>
    </location>
</feature>
<evidence type="ECO:0000313" key="3">
    <source>
        <dbReference type="Proteomes" id="UP000053144"/>
    </source>
</evidence>
<dbReference type="PANTHER" id="PTHR35324:SF4">
    <property type="entry name" value="EXPRESSED PROTEIN"/>
    <property type="match status" value="1"/>
</dbReference>
<dbReference type="EMBL" id="CM003379">
    <property type="protein sequence ID" value="KOM51551.1"/>
    <property type="molecule type" value="Genomic_DNA"/>
</dbReference>
<accession>A0A0L9V8Z9</accession>
<dbReference type="Proteomes" id="UP000053144">
    <property type="component" value="Chromosome 9"/>
</dbReference>
<evidence type="ECO:0000256" key="1">
    <source>
        <dbReference type="SAM" id="MobiDB-lite"/>
    </source>
</evidence>
<sequence>MSSTSTTQKRQIPVSNGKEMETVSSERGTEEDELLGELEKKDSLSVTRQLCIKPTHNSEKLDKEVVLRRIRHRKRMNKIRSAVGGFLFSTTTSDAAAQGKKWVDDAFAAL</sequence>
<organism evidence="2 3">
    <name type="scientific">Phaseolus angularis</name>
    <name type="common">Azuki bean</name>
    <name type="synonym">Vigna angularis</name>
    <dbReference type="NCBI Taxonomy" id="3914"/>
    <lineage>
        <taxon>Eukaryota</taxon>
        <taxon>Viridiplantae</taxon>
        <taxon>Streptophyta</taxon>
        <taxon>Embryophyta</taxon>
        <taxon>Tracheophyta</taxon>
        <taxon>Spermatophyta</taxon>
        <taxon>Magnoliopsida</taxon>
        <taxon>eudicotyledons</taxon>
        <taxon>Gunneridae</taxon>
        <taxon>Pentapetalae</taxon>
        <taxon>rosids</taxon>
        <taxon>fabids</taxon>
        <taxon>Fabales</taxon>
        <taxon>Fabaceae</taxon>
        <taxon>Papilionoideae</taxon>
        <taxon>50 kb inversion clade</taxon>
        <taxon>NPAAA clade</taxon>
        <taxon>indigoferoid/millettioid clade</taxon>
        <taxon>Phaseoleae</taxon>
        <taxon>Vigna</taxon>
    </lineage>
</organism>
<feature type="compositionally biased region" description="Polar residues" evidence="1">
    <location>
        <begin position="1"/>
        <end position="14"/>
    </location>
</feature>